<dbReference type="Gene3D" id="3.40.50.300">
    <property type="entry name" value="P-loop containing nucleotide triphosphate hydrolases"/>
    <property type="match status" value="1"/>
</dbReference>
<feature type="domain" description="ORC1/DEAH AAA+ ATPase" evidence="4">
    <location>
        <begin position="10"/>
        <end position="101"/>
    </location>
</feature>
<gene>
    <name evidence="5" type="ORF">MNBD_GAMMA14-751</name>
</gene>
<evidence type="ECO:0000256" key="2">
    <source>
        <dbReference type="SAM" id="Phobius"/>
    </source>
</evidence>
<protein>
    <submittedName>
        <fullName evidence="5">General secretion pathway protein A</fullName>
    </submittedName>
</protein>
<evidence type="ECO:0000256" key="1">
    <source>
        <dbReference type="SAM" id="MobiDB-lite"/>
    </source>
</evidence>
<dbReference type="InterPro" id="IPR027417">
    <property type="entry name" value="P-loop_NTPase"/>
</dbReference>
<dbReference type="GO" id="GO:0016887">
    <property type="term" value="F:ATP hydrolysis activity"/>
    <property type="evidence" value="ECO:0007669"/>
    <property type="project" value="InterPro"/>
</dbReference>
<keyword evidence="2" id="KW-1133">Transmembrane helix</keyword>
<proteinExistence type="predicted"/>
<feature type="non-terminal residue" evidence="5">
    <location>
        <position position="1"/>
    </location>
</feature>
<evidence type="ECO:0000259" key="3">
    <source>
        <dbReference type="Pfam" id="PF01471"/>
    </source>
</evidence>
<name>A0A3B0YA10_9ZZZZ</name>
<feature type="transmembrane region" description="Helical" evidence="2">
    <location>
        <begin position="209"/>
        <end position="229"/>
    </location>
</feature>
<keyword evidence="2" id="KW-0472">Membrane</keyword>
<dbReference type="PANTHER" id="PTHR35894">
    <property type="entry name" value="GENERAL SECRETION PATHWAY PROTEIN A-RELATED"/>
    <property type="match status" value="1"/>
</dbReference>
<accession>A0A3B0YA10</accession>
<dbReference type="SUPFAM" id="SSF52540">
    <property type="entry name" value="P-loop containing nucleoside triphosphate hydrolases"/>
    <property type="match status" value="1"/>
</dbReference>
<dbReference type="SUPFAM" id="SSF47090">
    <property type="entry name" value="PGBD-like"/>
    <property type="match status" value="1"/>
</dbReference>
<feature type="domain" description="Peptidoglycan binding-like" evidence="3">
    <location>
        <begin position="456"/>
        <end position="510"/>
    </location>
</feature>
<dbReference type="EMBL" id="UOFM01000055">
    <property type="protein sequence ID" value="VAW73203.1"/>
    <property type="molecule type" value="Genomic_DNA"/>
</dbReference>
<dbReference type="AlphaFoldDB" id="A0A3B0YA10"/>
<dbReference type="InterPro" id="IPR002477">
    <property type="entry name" value="Peptidoglycan-bd-like"/>
</dbReference>
<dbReference type="InterPro" id="IPR036366">
    <property type="entry name" value="PGBDSf"/>
</dbReference>
<sequence length="531" mass="56840">DVALILNPRVSAIELLASLCDELGIDYARDTDSIKLLTDVLNAHLLETHAQGRRTVLIIDEAQNLDADALEQVRLLTNLETTREKLLQIVLIGQPELRSLLAREELRQLSQRITARYHLEPIQRGETAAYIRHRLQVCGASGTIFNDAAIDMVQKLSGGVPRLINVMCDRAMLGAYVEGERKVDVAIIIRAAREVLPEEGLDAPPGKGWVWLAGLVAAVFVVAFIIGYWPTPPSDTALARNTRGGTEGTAASVGATVTGKGAGNSESVQSPEVTAPDISRVAGGEVNRSPGQPGASLSVPGVAKSAVGVMPVDAARLSDVESKGLEQQLAATGPNAAANAWSGLFGLWGVQSDAISDAQACAAAPAAGLRCLQGGGSRTVLQYYDRPAILLLVGPGGRRVPVLLQEIRGNHALLQIAGRPVDVPVETMERHWFGEYRLLWKTPPGGSAVLRPGDRNTDVQWLREKLKQATGLTSIAPDPLFFDEGLKTLVQDFQRSRELDADGVAGARTFIHLNNLSRQPTVPRLGTGMVR</sequence>
<organism evidence="5">
    <name type="scientific">hydrothermal vent metagenome</name>
    <dbReference type="NCBI Taxonomy" id="652676"/>
    <lineage>
        <taxon>unclassified sequences</taxon>
        <taxon>metagenomes</taxon>
        <taxon>ecological metagenomes</taxon>
    </lineage>
</organism>
<dbReference type="InterPro" id="IPR036365">
    <property type="entry name" value="PGBD-like_sf"/>
</dbReference>
<dbReference type="Gene3D" id="3.90.70.10">
    <property type="entry name" value="Cysteine proteinases"/>
    <property type="match status" value="1"/>
</dbReference>
<evidence type="ECO:0000259" key="4">
    <source>
        <dbReference type="Pfam" id="PF13401"/>
    </source>
</evidence>
<dbReference type="Pfam" id="PF01471">
    <property type="entry name" value="PG_binding_1"/>
    <property type="match status" value="1"/>
</dbReference>
<dbReference type="Pfam" id="PF13401">
    <property type="entry name" value="AAA_22"/>
    <property type="match status" value="1"/>
</dbReference>
<dbReference type="Gene3D" id="1.10.101.10">
    <property type="entry name" value="PGBD-like superfamily/PGBD"/>
    <property type="match status" value="1"/>
</dbReference>
<keyword evidence="2" id="KW-0812">Transmembrane</keyword>
<reference evidence="5" key="1">
    <citation type="submission" date="2018-06" db="EMBL/GenBank/DDBJ databases">
        <authorList>
            <person name="Zhirakovskaya E."/>
        </authorList>
    </citation>
    <scope>NUCLEOTIDE SEQUENCE</scope>
</reference>
<dbReference type="InterPro" id="IPR052026">
    <property type="entry name" value="ExeA_AAA_ATPase_DNA-bind"/>
</dbReference>
<dbReference type="PANTHER" id="PTHR35894:SF1">
    <property type="entry name" value="PHOSPHORIBULOKINASE _ URIDINE KINASE FAMILY"/>
    <property type="match status" value="1"/>
</dbReference>
<evidence type="ECO:0000313" key="5">
    <source>
        <dbReference type="EMBL" id="VAW73203.1"/>
    </source>
</evidence>
<feature type="region of interest" description="Disordered" evidence="1">
    <location>
        <begin position="239"/>
        <end position="276"/>
    </location>
</feature>
<dbReference type="InterPro" id="IPR049945">
    <property type="entry name" value="AAA_22"/>
</dbReference>